<reference evidence="2" key="1">
    <citation type="submission" date="2019-12" db="EMBL/GenBank/DDBJ databases">
        <authorList>
            <person name="Olsen N.S."/>
            <person name="Junco L.M.F."/>
            <person name="Kot W."/>
            <person name="Hansen L.H."/>
        </authorList>
    </citation>
    <scope>NUCLEOTIDE SEQUENCE [LARGE SCALE GENOMIC DNA]</scope>
</reference>
<evidence type="ECO:0000313" key="2">
    <source>
        <dbReference type="Proteomes" id="UP000465135"/>
    </source>
</evidence>
<proteinExistence type="predicted"/>
<organism evidence="1 2">
    <name type="scientific">Escherichia phage glasur</name>
    <dbReference type="NCBI Taxonomy" id="2696400"/>
    <lineage>
        <taxon>Viruses</taxon>
        <taxon>Duplodnaviria</taxon>
        <taxon>Heunggongvirae</taxon>
        <taxon>Uroviricota</taxon>
        <taxon>Caudoviricetes</taxon>
        <taxon>Autographivirales</taxon>
        <taxon>Autoscriptoviridae</taxon>
        <taxon>Stentvirinae</taxon>
        <taxon>Bonnellvirus</taxon>
        <taxon>Bonnellvirus glasur</taxon>
    </lineage>
</organism>
<dbReference type="Proteomes" id="UP000465135">
    <property type="component" value="Segment"/>
</dbReference>
<protein>
    <submittedName>
        <fullName evidence="1">Uncharacterized protein</fullName>
    </submittedName>
</protein>
<sequence length="102" mass="10923">MATINVFKTITGSLVFVVGELREDAPIVGVSLREGATEADAIAEIRQNIENLGGLFFLLQGGSLNLAKLQEHEPVLVTSFEAEDVDASDFEASRADEEEAGE</sequence>
<gene>
    <name evidence="1" type="ORF">glasur_7</name>
</gene>
<keyword evidence="2" id="KW-1185">Reference proteome</keyword>
<evidence type="ECO:0000313" key="1">
    <source>
        <dbReference type="EMBL" id="QHR67396.1"/>
    </source>
</evidence>
<accession>A0A6B9WRW1</accession>
<name>A0A6B9WRW1_9CAUD</name>
<dbReference type="EMBL" id="MN850583">
    <property type="protein sequence ID" value="QHR67396.1"/>
    <property type="molecule type" value="Genomic_DNA"/>
</dbReference>